<protein>
    <submittedName>
        <fullName evidence="2">Uncharacterized protein</fullName>
    </submittedName>
</protein>
<evidence type="ECO:0000313" key="2">
    <source>
        <dbReference type="EMBL" id="KKP47667.1"/>
    </source>
</evidence>
<feature type="transmembrane region" description="Helical" evidence="1">
    <location>
        <begin position="41"/>
        <end position="63"/>
    </location>
</feature>
<comment type="caution">
    <text evidence="2">The sequence shown here is derived from an EMBL/GenBank/DDBJ whole genome shotgun (WGS) entry which is preliminary data.</text>
</comment>
<feature type="transmembrane region" description="Helical" evidence="1">
    <location>
        <begin position="12"/>
        <end position="35"/>
    </location>
</feature>
<dbReference type="EMBL" id="LBOZ01000003">
    <property type="protein sequence ID" value="KKP47667.1"/>
    <property type="molecule type" value="Genomic_DNA"/>
</dbReference>
<gene>
    <name evidence="2" type="ORF">UR38_C0003G0072</name>
</gene>
<evidence type="ECO:0000256" key="1">
    <source>
        <dbReference type="SAM" id="Phobius"/>
    </source>
</evidence>
<keyword evidence="1" id="KW-1133">Transmembrane helix</keyword>
<sequence>MTFSNGQLKQTAEILGNLSIAWFTAGIIAPLFISTDFDSKFIGSVLVTFSISGIFALFSISLVKDQ</sequence>
<keyword evidence="1" id="KW-0472">Membrane</keyword>
<name>A0A0G0CWC3_9BACT</name>
<evidence type="ECO:0000313" key="3">
    <source>
        <dbReference type="Proteomes" id="UP000033995"/>
    </source>
</evidence>
<organism evidence="2 3">
    <name type="scientific">Candidatus Woesebacteria bacterium GW2011_GWA2_33_28</name>
    <dbReference type="NCBI Taxonomy" id="1618561"/>
    <lineage>
        <taxon>Bacteria</taxon>
        <taxon>Candidatus Woeseibacteriota</taxon>
    </lineage>
</organism>
<keyword evidence="1" id="KW-0812">Transmembrane</keyword>
<proteinExistence type="predicted"/>
<accession>A0A0G0CWC3</accession>
<dbReference type="Proteomes" id="UP000033995">
    <property type="component" value="Unassembled WGS sequence"/>
</dbReference>
<dbReference type="AlphaFoldDB" id="A0A0G0CWC3"/>
<reference evidence="2 3" key="1">
    <citation type="journal article" date="2015" name="Nature">
        <title>rRNA introns, odd ribosomes, and small enigmatic genomes across a large radiation of phyla.</title>
        <authorList>
            <person name="Brown C.T."/>
            <person name="Hug L.A."/>
            <person name="Thomas B.C."/>
            <person name="Sharon I."/>
            <person name="Castelle C.J."/>
            <person name="Singh A."/>
            <person name="Wilkins M.J."/>
            <person name="Williams K.H."/>
            <person name="Banfield J.F."/>
        </authorList>
    </citation>
    <scope>NUCLEOTIDE SEQUENCE [LARGE SCALE GENOMIC DNA]</scope>
</reference>